<organism evidence="2 3">
    <name type="scientific">Actinoallomurus acaciae</name>
    <dbReference type="NCBI Taxonomy" id="502577"/>
    <lineage>
        <taxon>Bacteria</taxon>
        <taxon>Bacillati</taxon>
        <taxon>Actinomycetota</taxon>
        <taxon>Actinomycetes</taxon>
        <taxon>Streptosporangiales</taxon>
        <taxon>Thermomonosporaceae</taxon>
        <taxon>Actinoallomurus</taxon>
    </lineage>
</organism>
<evidence type="ECO:0000256" key="1">
    <source>
        <dbReference type="SAM" id="MobiDB-lite"/>
    </source>
</evidence>
<keyword evidence="3" id="KW-1185">Reference proteome</keyword>
<feature type="compositionally biased region" description="Pro residues" evidence="1">
    <location>
        <begin position="49"/>
        <end position="60"/>
    </location>
</feature>
<name>A0ABV5YNX0_9ACTN</name>
<protein>
    <submittedName>
        <fullName evidence="2">Uncharacterized protein</fullName>
    </submittedName>
</protein>
<proteinExistence type="predicted"/>
<gene>
    <name evidence="2" type="ORF">ACFFNX_26295</name>
</gene>
<dbReference type="Proteomes" id="UP001589627">
    <property type="component" value="Unassembled WGS sequence"/>
</dbReference>
<accession>A0ABV5YNX0</accession>
<feature type="region of interest" description="Disordered" evidence="1">
    <location>
        <begin position="31"/>
        <end position="87"/>
    </location>
</feature>
<sequence>MVVIVVIAVFVVLIGGGLGLAFLYGSDEPEHPKAAPPSYSPPTTLTPPAYSPPAYSPPAVPSETPSDEPSTAAPVFDPQPGQCVKNTGTAQKPRLLISTCTSGHYKIVDRIDGTTDIKRCDSTDYTYAVWFNEPKYVLCMKGV</sequence>
<comment type="caution">
    <text evidence="2">The sequence shown here is derived from an EMBL/GenBank/DDBJ whole genome shotgun (WGS) entry which is preliminary data.</text>
</comment>
<dbReference type="EMBL" id="JBHLZP010000219">
    <property type="protein sequence ID" value="MFB9835697.1"/>
    <property type="molecule type" value="Genomic_DNA"/>
</dbReference>
<evidence type="ECO:0000313" key="3">
    <source>
        <dbReference type="Proteomes" id="UP001589627"/>
    </source>
</evidence>
<reference evidence="2 3" key="1">
    <citation type="submission" date="2024-09" db="EMBL/GenBank/DDBJ databases">
        <authorList>
            <person name="Sun Q."/>
            <person name="Mori K."/>
        </authorList>
    </citation>
    <scope>NUCLEOTIDE SEQUENCE [LARGE SCALE GENOMIC DNA]</scope>
    <source>
        <strain evidence="2 3">TBRC 0563</strain>
    </source>
</reference>
<evidence type="ECO:0000313" key="2">
    <source>
        <dbReference type="EMBL" id="MFB9835697.1"/>
    </source>
</evidence>
<dbReference type="RefSeq" id="WP_378207708.1">
    <property type="nucleotide sequence ID" value="NZ_JBHLZP010000219.1"/>
</dbReference>